<name>A0A094WCC4_9BACT</name>
<dbReference type="RefSeq" id="WP_036082047.1">
    <property type="nucleotide sequence ID" value="NZ_JPGK01000004.1"/>
</dbReference>
<accession>A0A094WCC4</accession>
<protein>
    <submittedName>
        <fullName evidence="1">Uncharacterized protein</fullName>
    </submittedName>
</protein>
<reference evidence="1 2" key="1">
    <citation type="submission" date="2014-06" db="EMBL/GenBank/DDBJ databases">
        <title>Draft genome sequence of iron oxidizing acidophile Leptospirillum ferriphilum DSM14647.</title>
        <authorList>
            <person name="Cardenas J.P."/>
            <person name="Lazcano M."/>
            <person name="Ossandon F.J."/>
            <person name="Corbett M."/>
            <person name="Holmes D.S."/>
            <person name="Watkin E."/>
        </authorList>
    </citation>
    <scope>NUCLEOTIDE SEQUENCE [LARGE SCALE GENOMIC DNA]</scope>
    <source>
        <strain evidence="1 2">DSM 14647</strain>
    </source>
</reference>
<comment type="caution">
    <text evidence="1">The sequence shown here is derived from an EMBL/GenBank/DDBJ whole genome shotgun (WGS) entry which is preliminary data.</text>
</comment>
<gene>
    <name evidence="1" type="ORF">LptCag_0751</name>
</gene>
<evidence type="ECO:0000313" key="2">
    <source>
        <dbReference type="Proteomes" id="UP000029452"/>
    </source>
</evidence>
<dbReference type="EMBL" id="JPGK01000004">
    <property type="protein sequence ID" value="KGA94125.1"/>
    <property type="molecule type" value="Genomic_DNA"/>
</dbReference>
<sequence>MLAPNISLSASNTLKKSVRPLVMTCALVSSLFLTGCGNLYSGLGGSGTGTLQGAETTALEDIASGNYALAAAALSPYCPNETCPDSTSATILADAYIALGSAPNSTYNAASGILVASLSGTYAGTNQIIANLISASSASFSSNQIFQAIAQAVPCITNNNCTSSGLSTLLTAIAVLTNSGCTVTACTSDLASIELLASAVYILANIQEQTGITYTTQTGWEQCSPGGGGTGSCMTISPPSSNLPPSSDFANDCYLLYNGLSSSLSSLSTICGTPTSSLLLQTASLVNLMGTLTSSLGSSGTNVTNSVNEFLNSVIGCISSPCSPSSQTSPPTSLGTMQKFETNIENFMTSIQSM</sequence>
<organism evidence="1 2">
    <name type="scientific">Leptospirillum ferriphilum</name>
    <dbReference type="NCBI Taxonomy" id="178606"/>
    <lineage>
        <taxon>Bacteria</taxon>
        <taxon>Pseudomonadati</taxon>
        <taxon>Nitrospirota</taxon>
        <taxon>Nitrospiria</taxon>
        <taxon>Nitrospirales</taxon>
        <taxon>Nitrospiraceae</taxon>
        <taxon>Leptospirillum</taxon>
    </lineage>
</organism>
<dbReference type="AlphaFoldDB" id="A0A094WCC4"/>
<evidence type="ECO:0000313" key="1">
    <source>
        <dbReference type="EMBL" id="KGA94125.1"/>
    </source>
</evidence>
<dbReference type="PATRIC" id="fig|178606.4.peg.1286"/>
<proteinExistence type="predicted"/>
<dbReference type="Proteomes" id="UP000029452">
    <property type="component" value="Unassembled WGS sequence"/>
</dbReference>
<dbReference type="OrthoDB" id="9976052at2"/>